<dbReference type="SUPFAM" id="SSF56042">
    <property type="entry name" value="PurM C-terminal domain-like"/>
    <property type="match status" value="1"/>
</dbReference>
<name>A0AAD2V3L4_YEREN</name>
<evidence type="ECO:0000259" key="11">
    <source>
        <dbReference type="Pfam" id="PF02769"/>
    </source>
</evidence>
<comment type="function">
    <text evidence="9">Synthesizes selenophosphate from selenide and ATP.</text>
</comment>
<evidence type="ECO:0000256" key="3">
    <source>
        <dbReference type="ARBA" id="ARBA00022723"/>
    </source>
</evidence>
<evidence type="ECO:0000256" key="2">
    <source>
        <dbReference type="ARBA" id="ARBA00022679"/>
    </source>
</evidence>
<dbReference type="GO" id="GO:0005524">
    <property type="term" value="F:ATP binding"/>
    <property type="evidence" value="ECO:0007669"/>
    <property type="project" value="UniProtKB-UniRule"/>
</dbReference>
<dbReference type="FunFam" id="3.90.650.10:FF:000004">
    <property type="entry name" value="Selenide, water dikinase"/>
    <property type="match status" value="1"/>
</dbReference>
<feature type="binding site" description="in other chain" evidence="9">
    <location>
        <position position="91"/>
    </location>
    <ligand>
        <name>ATP</name>
        <dbReference type="ChEBI" id="CHEBI:30616"/>
        <note>ligand shared between dimeric partners</note>
    </ligand>
</feature>
<dbReference type="NCBIfam" id="NF002098">
    <property type="entry name" value="PRK00943.1"/>
    <property type="match status" value="1"/>
</dbReference>
<feature type="binding site" description="in other chain" evidence="9">
    <location>
        <position position="68"/>
    </location>
    <ligand>
        <name>ATP</name>
        <dbReference type="ChEBI" id="CHEBI:30616"/>
        <note>ligand shared between dimeric partners</note>
    </ligand>
</feature>
<dbReference type="Proteomes" id="UP001182355">
    <property type="component" value="Unassembled WGS sequence"/>
</dbReference>
<proteinExistence type="inferred from homology"/>
<dbReference type="InterPro" id="IPR010918">
    <property type="entry name" value="PurM-like_C_dom"/>
</dbReference>
<protein>
    <recommendedName>
        <fullName evidence="9">Selenide, water dikinase</fullName>
        <ecNumber evidence="9">2.7.9.3</ecNumber>
    </recommendedName>
    <alternativeName>
        <fullName evidence="9">Selenium donor protein</fullName>
    </alternativeName>
    <alternativeName>
        <fullName evidence="9">Selenophosphate synthase</fullName>
    </alternativeName>
</protein>
<dbReference type="PROSITE" id="PS51257">
    <property type="entry name" value="PROKAR_LIPOPROTEIN"/>
    <property type="match status" value="1"/>
</dbReference>
<dbReference type="InterPro" id="IPR036921">
    <property type="entry name" value="PurM-like_N_sf"/>
</dbReference>
<organism evidence="12 13">
    <name type="scientific">Yersinia enterocolitica</name>
    <dbReference type="NCBI Taxonomy" id="630"/>
    <lineage>
        <taxon>Bacteria</taxon>
        <taxon>Pseudomonadati</taxon>
        <taxon>Pseudomonadota</taxon>
        <taxon>Gammaproteobacteria</taxon>
        <taxon>Enterobacterales</taxon>
        <taxon>Yersiniaceae</taxon>
        <taxon>Yersinia</taxon>
    </lineage>
</organism>
<keyword evidence="8 9" id="KW-0711">Selenium</keyword>
<evidence type="ECO:0000313" key="13">
    <source>
        <dbReference type="Proteomes" id="UP001182355"/>
    </source>
</evidence>
<dbReference type="Pfam" id="PF02769">
    <property type="entry name" value="AIRS_C"/>
    <property type="match status" value="1"/>
</dbReference>
<comment type="similarity">
    <text evidence="1 9">Belongs to the selenophosphate synthase 1 family. Class I subfamily.</text>
</comment>
<feature type="binding site" description="in other chain" evidence="9">
    <location>
        <begin position="48"/>
        <end position="50"/>
    </location>
    <ligand>
        <name>ATP</name>
        <dbReference type="ChEBI" id="CHEBI:30616"/>
        <note>ligand shared between dimeric partners</note>
    </ligand>
</feature>
<dbReference type="GO" id="GO:0000287">
    <property type="term" value="F:magnesium ion binding"/>
    <property type="evidence" value="ECO:0007669"/>
    <property type="project" value="UniProtKB-UniRule"/>
</dbReference>
<feature type="site" description="Important for catalytic activity" evidence="9">
    <location>
        <position position="20"/>
    </location>
</feature>
<dbReference type="AlphaFoldDB" id="A0AAD2V3L4"/>
<dbReference type="InterPro" id="IPR023061">
    <property type="entry name" value="SelD_I"/>
</dbReference>
<dbReference type="GO" id="GO:0004756">
    <property type="term" value="F:selenide, water dikinase activity"/>
    <property type="evidence" value="ECO:0007669"/>
    <property type="project" value="UniProtKB-UniRule"/>
</dbReference>
<keyword evidence="4 9" id="KW-0547">Nucleotide-binding</keyword>
<feature type="binding site" evidence="9">
    <location>
        <position position="91"/>
    </location>
    <ligand>
        <name>Mg(2+)</name>
        <dbReference type="ChEBI" id="CHEBI:18420"/>
    </ligand>
</feature>
<evidence type="ECO:0000256" key="5">
    <source>
        <dbReference type="ARBA" id="ARBA00022777"/>
    </source>
</evidence>
<dbReference type="EMBL" id="ABNAVX010000044">
    <property type="protein sequence ID" value="ELI8104508.1"/>
    <property type="molecule type" value="Genomic_DNA"/>
</dbReference>
<sequence length="348" mass="36580">MTSPAIRLTQYSHGAGCGCKISPKVLDKILHSEQQKFLDPRLLVGNETRDDAAVYDIGNGVGIISTTDFFMPIVDDPFDFGRIAATNAISDVYAMGGKPIMAIAILGWPIDKLAPEVAQQVIEGGRYVCQQAGISLAGGHSIDAPEPIFGLAVTGIVSTEQVKKNSAAKAGCKLFLTKPLGIGILTTAEKKSQLRPEHQGVATETMCQLNKSGADFAHIPGVTAMTDVTGFGLLGHLSEICQGSGVQATLHFSSIPRLPAVEEYIAAGCVPGGTGRNFDSYGHLIGKMSDLQKSLLCDPQTSGGLLLAVLPDAEAQVQEIAAQHGMTLSAIGELNVVDNDRALIEITE</sequence>
<comment type="catalytic activity">
    <reaction evidence="9">
        <text>hydrogenselenide + ATP + H2O = selenophosphate + AMP + phosphate + 2 H(+)</text>
        <dbReference type="Rhea" id="RHEA:18737"/>
        <dbReference type="ChEBI" id="CHEBI:15377"/>
        <dbReference type="ChEBI" id="CHEBI:15378"/>
        <dbReference type="ChEBI" id="CHEBI:16144"/>
        <dbReference type="ChEBI" id="CHEBI:29317"/>
        <dbReference type="ChEBI" id="CHEBI:30616"/>
        <dbReference type="ChEBI" id="CHEBI:43474"/>
        <dbReference type="ChEBI" id="CHEBI:456215"/>
        <dbReference type="EC" id="2.7.9.3"/>
    </reaction>
</comment>
<comment type="cofactor">
    <cofactor evidence="9">
        <name>Mg(2+)</name>
        <dbReference type="ChEBI" id="CHEBI:18420"/>
    </cofactor>
    <text evidence="9">Binds 1 Mg(2+) ion per monomer.</text>
</comment>
<evidence type="ECO:0000256" key="9">
    <source>
        <dbReference type="HAMAP-Rule" id="MF_00625"/>
    </source>
</evidence>
<dbReference type="CDD" id="cd02195">
    <property type="entry name" value="SelD"/>
    <property type="match status" value="1"/>
</dbReference>
<keyword evidence="7 9" id="KW-0460">Magnesium</keyword>
<dbReference type="PIRSF" id="PIRSF036407">
    <property type="entry name" value="Selenphspht_syn"/>
    <property type="match status" value="1"/>
</dbReference>
<keyword evidence="3 9" id="KW-0479">Metal-binding</keyword>
<dbReference type="SUPFAM" id="SSF55326">
    <property type="entry name" value="PurM N-terminal domain-like"/>
    <property type="match status" value="1"/>
</dbReference>
<feature type="binding site" evidence="9">
    <location>
        <position position="51"/>
    </location>
    <ligand>
        <name>Mg(2+)</name>
        <dbReference type="ChEBI" id="CHEBI:18420"/>
    </ligand>
</feature>
<dbReference type="HAMAP" id="MF_00625">
    <property type="entry name" value="SelD"/>
    <property type="match status" value="1"/>
</dbReference>
<dbReference type="PANTHER" id="PTHR10256:SF0">
    <property type="entry name" value="INACTIVE SELENIDE, WATER DIKINASE-LIKE PROTEIN-RELATED"/>
    <property type="match status" value="1"/>
</dbReference>
<dbReference type="RefSeq" id="WP_019079528.1">
    <property type="nucleotide sequence ID" value="NZ_CFLA01000019.1"/>
</dbReference>
<dbReference type="GO" id="GO:0005737">
    <property type="term" value="C:cytoplasm"/>
    <property type="evidence" value="ECO:0007669"/>
    <property type="project" value="TreeGrafter"/>
</dbReference>
<evidence type="ECO:0000256" key="4">
    <source>
        <dbReference type="ARBA" id="ARBA00022741"/>
    </source>
</evidence>
<feature type="domain" description="PurM-like C-terminal" evidence="11">
    <location>
        <begin position="169"/>
        <end position="335"/>
    </location>
</feature>
<dbReference type="NCBIfam" id="TIGR00476">
    <property type="entry name" value="selD"/>
    <property type="match status" value="1"/>
</dbReference>
<gene>
    <name evidence="9 12" type="primary">selD</name>
    <name evidence="12" type="ORF">RSF11_004276</name>
</gene>
<evidence type="ECO:0000313" key="12">
    <source>
        <dbReference type="EMBL" id="ELI8104508.1"/>
    </source>
</evidence>
<evidence type="ECO:0000256" key="8">
    <source>
        <dbReference type="ARBA" id="ARBA00023266"/>
    </source>
</evidence>
<dbReference type="Pfam" id="PF00586">
    <property type="entry name" value="AIRS"/>
    <property type="match status" value="1"/>
</dbReference>
<dbReference type="InterPro" id="IPR036676">
    <property type="entry name" value="PurM-like_C_sf"/>
</dbReference>
<feature type="binding site" evidence="9">
    <location>
        <position position="227"/>
    </location>
    <ligand>
        <name>Mg(2+)</name>
        <dbReference type="ChEBI" id="CHEBI:18420"/>
    </ligand>
</feature>
<keyword evidence="2 9" id="KW-0808">Transferase</keyword>
<dbReference type="FunFam" id="3.30.1330.10:FF:000003">
    <property type="entry name" value="Selenide, water dikinase"/>
    <property type="match status" value="1"/>
</dbReference>
<evidence type="ECO:0000256" key="6">
    <source>
        <dbReference type="ARBA" id="ARBA00022840"/>
    </source>
</evidence>
<dbReference type="GO" id="GO:0016260">
    <property type="term" value="P:selenocysteine biosynthetic process"/>
    <property type="evidence" value="ECO:0007669"/>
    <property type="project" value="InterPro"/>
</dbReference>
<keyword evidence="6 9" id="KW-0067">ATP-binding</keyword>
<feature type="binding site" evidence="9">
    <location>
        <begin position="139"/>
        <end position="141"/>
    </location>
    <ligand>
        <name>ATP</name>
        <dbReference type="ChEBI" id="CHEBI:30616"/>
        <note>ligand shared between dimeric partners</note>
    </ligand>
</feature>
<reference evidence="12" key="1">
    <citation type="submission" date="2023-02" db="EMBL/GenBank/DDBJ databases">
        <authorList>
            <person name="Ashton P.M."/>
            <person name="Dallman T."/>
            <person name="Nair S."/>
            <person name="De Pinna E."/>
            <person name="Peters T."/>
            <person name="Grant K."/>
        </authorList>
    </citation>
    <scope>NUCLEOTIDE SEQUENCE</scope>
    <source>
        <strain evidence="12">01103883</strain>
    </source>
</reference>
<feature type="domain" description="PurM-like N-terminal" evidence="10">
    <location>
        <begin position="50"/>
        <end position="157"/>
    </location>
</feature>
<evidence type="ECO:0000256" key="7">
    <source>
        <dbReference type="ARBA" id="ARBA00022842"/>
    </source>
</evidence>
<dbReference type="PANTHER" id="PTHR10256">
    <property type="entry name" value="SELENIDE, WATER DIKINASE"/>
    <property type="match status" value="1"/>
</dbReference>
<dbReference type="InterPro" id="IPR004536">
    <property type="entry name" value="SPS/SelD"/>
</dbReference>
<dbReference type="Gene3D" id="3.30.1330.10">
    <property type="entry name" value="PurM-like, N-terminal domain"/>
    <property type="match status" value="1"/>
</dbReference>
<evidence type="ECO:0000256" key="1">
    <source>
        <dbReference type="ARBA" id="ARBA00008026"/>
    </source>
</evidence>
<accession>A0AAD2V3L4</accession>
<dbReference type="EC" id="2.7.9.3" evidence="9"/>
<dbReference type="InterPro" id="IPR016188">
    <property type="entry name" value="PurM-like_N"/>
</dbReference>
<feature type="active site" evidence="9">
    <location>
        <position position="17"/>
    </location>
</feature>
<comment type="subunit">
    <text evidence="9">Homodimer.</text>
</comment>
<comment type="caution">
    <text evidence="12">The sequence shown here is derived from an EMBL/GenBank/DDBJ whole genome shotgun (WGS) entry which is preliminary data.</text>
</comment>
<keyword evidence="5 9" id="KW-0418">Kinase</keyword>
<dbReference type="Gene3D" id="3.90.650.10">
    <property type="entry name" value="PurM-like C-terminal domain"/>
    <property type="match status" value="1"/>
</dbReference>
<feature type="binding site" description="in other chain" evidence="9">
    <location>
        <position position="20"/>
    </location>
    <ligand>
        <name>ATP</name>
        <dbReference type="ChEBI" id="CHEBI:30616"/>
        <note>ligand shared between dimeric partners</note>
    </ligand>
</feature>
<evidence type="ECO:0000259" key="10">
    <source>
        <dbReference type="Pfam" id="PF00586"/>
    </source>
</evidence>